<reference evidence="4" key="1">
    <citation type="submission" date="2024-06" db="EMBL/GenBank/DDBJ databases">
        <title>Multi-omics analyses provide insights into the biosynthesis of the anticancer antibiotic pleurotin in Hohenbuehelia grisea.</title>
        <authorList>
            <person name="Weaver J.A."/>
            <person name="Alberti F."/>
        </authorList>
    </citation>
    <scope>NUCLEOTIDE SEQUENCE [LARGE SCALE GENOMIC DNA]</scope>
    <source>
        <strain evidence="4">T-177</strain>
    </source>
</reference>
<evidence type="ECO:0000259" key="2">
    <source>
        <dbReference type="SMART" id="SM01017"/>
    </source>
</evidence>
<feature type="region of interest" description="Disordered" evidence="1">
    <location>
        <begin position="758"/>
        <end position="796"/>
    </location>
</feature>
<dbReference type="SMART" id="SM01017">
    <property type="entry name" value="Arrestin_C"/>
    <property type="match status" value="1"/>
</dbReference>
<evidence type="ECO:0000313" key="3">
    <source>
        <dbReference type="EMBL" id="KAL0956771.1"/>
    </source>
</evidence>
<name>A0ABR3JNZ2_9AGAR</name>
<feature type="compositionally biased region" description="Low complexity" evidence="1">
    <location>
        <begin position="35"/>
        <end position="51"/>
    </location>
</feature>
<feature type="region of interest" description="Disordered" evidence="1">
    <location>
        <begin position="584"/>
        <end position="646"/>
    </location>
</feature>
<dbReference type="InterPro" id="IPR014756">
    <property type="entry name" value="Ig_E-set"/>
</dbReference>
<proteinExistence type="predicted"/>
<feature type="region of interest" description="Disordered" evidence="1">
    <location>
        <begin position="698"/>
        <end position="730"/>
    </location>
</feature>
<dbReference type="Gene3D" id="2.60.40.640">
    <property type="match status" value="1"/>
</dbReference>
<sequence length="796" mass="85639">MAFVLRPPSPSAREQGQDIEQEVDWALSSAFHASPFHPSSSHHASTSTAPTIHPPQPEHHENMGKEKERQLDIQLDTDTLFLKGTGVDVEPARLSGHVVLYLAESMSIKEITLQFRGKARLPVPPSESISLNNAPLNFMLCSYEWSFLEGEKKHSHRLKAGRHVFPFQLDIGGSLPSSISTSAGGGASIMYKLRAHVARPGFNHNLQTVVPVSVVRSFTPEALEYQQTLEIENTWPEKVMYSIMLPHKAWAAGDSVTAVVKLSPLAKGVRILTVTSTLHETTKLWGRSGLQESTAQVASIIHEFVGGVPVPVTRQELRRRSRRSSTASTPPHSATPSSSSMPLPPTPPNGRVLSAAFSMTAASTSSDSHSPPYALSRQPSPSASTSSAAMTVPEDDETPSEITTHLHIPVPINITPSHALEPICVSHRIRWSILIGNPDGHTSELRCSLPMHVLDPRLRDEARQYTAATHRVLLGDPESALDNTEDTELPSYNSHVRDRVANMFLPDAATLRVTNPWVLHGVSPVVTSQRAQVQAAFQAHSGAASPLDAPSLSRHAHLPAVPRSGESTPLDWVNSELLLSLQGTPPTSVQASYPFPDTQAESHASSPAASRLPTRPPTRPSSPERRASLANGTSVPRETFVHSSHGSRQLASLLTTSMKPLTSLPWRSSNSSSHTSLSTLAHADLSHPHSYLASLRQHPTHPAAQSAQSLANGAPPHQPHRAGSFPLPDPEVGSALLHRAFTEVPDYAVASRGFLGGVPPLTSMQGLPSYEEAERENGRPAGQALSDSPVSASPGA</sequence>
<organism evidence="3 4">
    <name type="scientific">Hohenbuehelia grisea</name>
    <dbReference type="NCBI Taxonomy" id="104357"/>
    <lineage>
        <taxon>Eukaryota</taxon>
        <taxon>Fungi</taxon>
        <taxon>Dikarya</taxon>
        <taxon>Basidiomycota</taxon>
        <taxon>Agaricomycotina</taxon>
        <taxon>Agaricomycetes</taxon>
        <taxon>Agaricomycetidae</taxon>
        <taxon>Agaricales</taxon>
        <taxon>Pleurotineae</taxon>
        <taxon>Pleurotaceae</taxon>
        <taxon>Hohenbuehelia</taxon>
    </lineage>
</organism>
<feature type="compositionally biased region" description="Low complexity" evidence="1">
    <location>
        <begin position="354"/>
        <end position="370"/>
    </location>
</feature>
<feature type="compositionally biased region" description="Low complexity" evidence="1">
    <location>
        <begin position="324"/>
        <end position="341"/>
    </location>
</feature>
<dbReference type="Proteomes" id="UP001556367">
    <property type="component" value="Unassembled WGS sequence"/>
</dbReference>
<dbReference type="Pfam" id="PF00339">
    <property type="entry name" value="Arrestin_N"/>
    <property type="match status" value="1"/>
</dbReference>
<feature type="region of interest" description="Disordered" evidence="1">
    <location>
        <begin position="35"/>
        <end position="68"/>
    </location>
</feature>
<dbReference type="PANTHER" id="PTHR11188:SF17">
    <property type="entry name" value="FI21816P1"/>
    <property type="match status" value="1"/>
</dbReference>
<dbReference type="PANTHER" id="PTHR11188">
    <property type="entry name" value="ARRESTIN DOMAIN CONTAINING PROTEIN"/>
    <property type="match status" value="1"/>
</dbReference>
<dbReference type="InterPro" id="IPR050357">
    <property type="entry name" value="Arrestin_domain-protein"/>
</dbReference>
<feature type="compositionally biased region" description="Polar residues" evidence="1">
    <location>
        <begin position="630"/>
        <end position="646"/>
    </location>
</feature>
<evidence type="ECO:0000256" key="1">
    <source>
        <dbReference type="SAM" id="MobiDB-lite"/>
    </source>
</evidence>
<dbReference type="SUPFAM" id="SSF81296">
    <property type="entry name" value="E set domains"/>
    <property type="match status" value="1"/>
</dbReference>
<dbReference type="InterPro" id="IPR011022">
    <property type="entry name" value="Arrestin_C-like"/>
</dbReference>
<feature type="compositionally biased region" description="Low complexity" evidence="1">
    <location>
        <begin position="379"/>
        <end position="389"/>
    </location>
</feature>
<dbReference type="InterPro" id="IPR014752">
    <property type="entry name" value="Arrestin-like_C"/>
</dbReference>
<feature type="compositionally biased region" description="Basic and acidic residues" evidence="1">
    <location>
        <begin position="56"/>
        <end position="68"/>
    </location>
</feature>
<dbReference type="Pfam" id="PF02752">
    <property type="entry name" value="Arrestin_C"/>
    <property type="match status" value="1"/>
</dbReference>
<protein>
    <recommendedName>
        <fullName evidence="2">Arrestin C-terminal-like domain-containing protein</fullName>
    </recommendedName>
</protein>
<dbReference type="EMBL" id="JASNQZ010000006">
    <property type="protein sequence ID" value="KAL0956771.1"/>
    <property type="molecule type" value="Genomic_DNA"/>
</dbReference>
<feature type="compositionally biased region" description="Polar residues" evidence="1">
    <location>
        <begin position="785"/>
        <end position="796"/>
    </location>
</feature>
<comment type="caution">
    <text evidence="3">The sequence shown here is derived from an EMBL/GenBank/DDBJ whole genome shotgun (WGS) entry which is preliminary data.</text>
</comment>
<keyword evidence="4" id="KW-1185">Reference proteome</keyword>
<feature type="compositionally biased region" description="Low complexity" evidence="1">
    <location>
        <begin position="604"/>
        <end position="613"/>
    </location>
</feature>
<feature type="domain" description="Arrestin C-terminal-like" evidence="2">
    <location>
        <begin position="235"/>
        <end position="458"/>
    </location>
</feature>
<evidence type="ECO:0000313" key="4">
    <source>
        <dbReference type="Proteomes" id="UP001556367"/>
    </source>
</evidence>
<dbReference type="InterPro" id="IPR011021">
    <property type="entry name" value="Arrestin-like_N"/>
</dbReference>
<gene>
    <name evidence="3" type="ORF">HGRIS_002891</name>
</gene>
<accession>A0ABR3JNZ2</accession>
<feature type="region of interest" description="Disordered" evidence="1">
    <location>
        <begin position="312"/>
        <end position="399"/>
    </location>
</feature>